<dbReference type="PANTHER" id="PTHR46211:SF1">
    <property type="entry name" value="GLYCEROPHOSPHODIESTER PHOSPHODIESTERASE, CYTOPLASMIC"/>
    <property type="match status" value="1"/>
</dbReference>
<dbReference type="InterPro" id="IPR030395">
    <property type="entry name" value="GP_PDE_dom"/>
</dbReference>
<evidence type="ECO:0000313" key="2">
    <source>
        <dbReference type="EMBL" id="PTX58085.1"/>
    </source>
</evidence>
<accession>A0A2T6BPS3</accession>
<feature type="domain" description="GP-PDE" evidence="1">
    <location>
        <begin position="10"/>
        <end position="252"/>
    </location>
</feature>
<proteinExistence type="predicted"/>
<evidence type="ECO:0000313" key="3">
    <source>
        <dbReference type="Proteomes" id="UP000243978"/>
    </source>
</evidence>
<gene>
    <name evidence="2" type="ORF">C8N43_2761</name>
</gene>
<name>A0A2T6BPS3_9RHOB</name>
<dbReference type="AlphaFoldDB" id="A0A2T6BPS3"/>
<reference evidence="2 3" key="1">
    <citation type="submission" date="2018-04" db="EMBL/GenBank/DDBJ databases">
        <title>Genomic Encyclopedia of Archaeal and Bacterial Type Strains, Phase II (KMG-II): from individual species to whole genera.</title>
        <authorList>
            <person name="Goeker M."/>
        </authorList>
    </citation>
    <scope>NUCLEOTIDE SEQUENCE [LARGE SCALE GENOMIC DNA]</scope>
    <source>
        <strain evidence="2 3">DSM 100977</strain>
    </source>
</reference>
<evidence type="ECO:0000259" key="1">
    <source>
        <dbReference type="PROSITE" id="PS51704"/>
    </source>
</evidence>
<dbReference type="OrthoDB" id="384721at2"/>
<protein>
    <submittedName>
        <fullName evidence="2">Glycerophosphoryl diester phosphodiesterase</fullName>
    </submittedName>
</protein>
<dbReference type="GO" id="GO:0006629">
    <property type="term" value="P:lipid metabolic process"/>
    <property type="evidence" value="ECO:0007669"/>
    <property type="project" value="InterPro"/>
</dbReference>
<dbReference type="EMBL" id="QBKS01000001">
    <property type="protein sequence ID" value="PTX58085.1"/>
    <property type="molecule type" value="Genomic_DNA"/>
</dbReference>
<dbReference type="RefSeq" id="WP_107846126.1">
    <property type="nucleotide sequence ID" value="NZ_QBKS01000001.1"/>
</dbReference>
<dbReference type="GO" id="GO:0008081">
    <property type="term" value="F:phosphoric diester hydrolase activity"/>
    <property type="evidence" value="ECO:0007669"/>
    <property type="project" value="InterPro"/>
</dbReference>
<dbReference type="PROSITE" id="PS51704">
    <property type="entry name" value="GP_PDE"/>
    <property type="match status" value="1"/>
</dbReference>
<dbReference type="SUPFAM" id="SSF51695">
    <property type="entry name" value="PLC-like phosphodiesterases"/>
    <property type="match status" value="1"/>
</dbReference>
<comment type="caution">
    <text evidence="2">The sequence shown here is derived from an EMBL/GenBank/DDBJ whole genome shotgun (WGS) entry which is preliminary data.</text>
</comment>
<organism evidence="2 3">
    <name type="scientific">Litoreibacter ponti</name>
    <dbReference type="NCBI Taxonomy" id="1510457"/>
    <lineage>
        <taxon>Bacteria</taxon>
        <taxon>Pseudomonadati</taxon>
        <taxon>Pseudomonadota</taxon>
        <taxon>Alphaproteobacteria</taxon>
        <taxon>Rhodobacterales</taxon>
        <taxon>Roseobacteraceae</taxon>
        <taxon>Litoreibacter</taxon>
    </lineage>
</organism>
<keyword evidence="3" id="KW-1185">Reference proteome</keyword>
<sequence>MTPLTGVFTARPLAHRGLHDRARGIIENSPSAFEAAIAAGYGIELDVQLSADRQPMVFHDYDMARLTGQKGPIQTRSAETVRAMTLSGSDDQILDLGDVLKLIGGRVPVLIEVKDQDGAMGPNIGPLEDAVAQQLRDYAGEAAVMSFNPYSAAYMAKALPDRAAGLVTSAFKYKDWAPLSHAICDRLRDIPDFDPGMFSFISHEAPDLDRPRVAELRDHGATILCWTIKSQAQADAALKIAHNITFEGFAPA</sequence>
<dbReference type="InterPro" id="IPR017946">
    <property type="entry name" value="PLC-like_Pdiesterase_TIM-brl"/>
</dbReference>
<dbReference type="Gene3D" id="3.20.20.190">
    <property type="entry name" value="Phosphatidylinositol (PI) phosphodiesterase"/>
    <property type="match status" value="1"/>
</dbReference>
<dbReference type="Pfam" id="PF03009">
    <property type="entry name" value="GDPD"/>
    <property type="match status" value="1"/>
</dbReference>
<dbReference type="Proteomes" id="UP000243978">
    <property type="component" value="Unassembled WGS sequence"/>
</dbReference>
<dbReference type="PANTHER" id="PTHR46211">
    <property type="entry name" value="GLYCEROPHOSPHORYL DIESTER PHOSPHODIESTERASE"/>
    <property type="match status" value="1"/>
</dbReference>